<evidence type="ECO:0000313" key="11">
    <source>
        <dbReference type="EMBL" id="CAG8612972.1"/>
    </source>
</evidence>
<organism evidence="11 12">
    <name type="scientific">Dentiscutata erythropus</name>
    <dbReference type="NCBI Taxonomy" id="1348616"/>
    <lineage>
        <taxon>Eukaryota</taxon>
        <taxon>Fungi</taxon>
        <taxon>Fungi incertae sedis</taxon>
        <taxon>Mucoromycota</taxon>
        <taxon>Glomeromycotina</taxon>
        <taxon>Glomeromycetes</taxon>
        <taxon>Diversisporales</taxon>
        <taxon>Gigasporaceae</taxon>
        <taxon>Dentiscutata</taxon>
    </lineage>
</organism>
<dbReference type="OrthoDB" id="1470350at2759"/>
<proteinExistence type="inferred from homology"/>
<evidence type="ECO:0000256" key="1">
    <source>
        <dbReference type="ARBA" id="ARBA00001971"/>
    </source>
</evidence>
<keyword evidence="7 9" id="KW-0503">Monooxygenase</keyword>
<dbReference type="PROSITE" id="PS00086">
    <property type="entry name" value="CYTOCHROME_P450"/>
    <property type="match status" value="1"/>
</dbReference>
<evidence type="ECO:0000256" key="5">
    <source>
        <dbReference type="ARBA" id="ARBA00023002"/>
    </source>
</evidence>
<keyword evidence="12" id="KW-1185">Reference proteome</keyword>
<sequence>MAGSNDDKVFASMVFNNDFPKWKRNRKFVTKILMSKKYHLGFINSVQKIFKESEKQWDDSDVTTLDFSKWVAWYKAEITISTVIGQPLLYDSESYDSIAKAAADYLAMFAFLVFLPKFIGTLFMLFGYDTVKKRSVFLNGTMRSIIKKRRDEIKNGSPANFNLLDLLIVTNSSQDSEEYIEGEEPMDDQEIESNLAESTAASIETISTSLCFLVYNVAKNPSVLEKMRAEILKVLGSDTNSTITYEDIESCRYIDAVVKETLRHSNPAPYNLRVLDDYEKVGNHNWTPGTWFWPDHHKVMNHTDYWKEPSKFDPDRFISEELGGTGEINKVCKNGYIPFGGGLRLCPGRNIALIELKLLVILLYRKYDVDLASKNGQIKYSYRSTNQVHELMVKISQK</sequence>
<dbReference type="InterPro" id="IPR002401">
    <property type="entry name" value="Cyt_P450_E_grp-I"/>
</dbReference>
<dbReference type="GO" id="GO:0004497">
    <property type="term" value="F:monooxygenase activity"/>
    <property type="evidence" value="ECO:0007669"/>
    <property type="project" value="UniProtKB-KW"/>
</dbReference>
<feature type="transmembrane region" description="Helical" evidence="10">
    <location>
        <begin position="105"/>
        <end position="128"/>
    </location>
</feature>
<keyword evidence="6 8" id="KW-0408">Iron</keyword>
<dbReference type="InterPro" id="IPR017972">
    <property type="entry name" value="Cyt_P450_CS"/>
</dbReference>
<comment type="caution">
    <text evidence="11">The sequence shown here is derived from an EMBL/GenBank/DDBJ whole genome shotgun (WGS) entry which is preliminary data.</text>
</comment>
<dbReference type="SUPFAM" id="SSF48264">
    <property type="entry name" value="Cytochrome P450"/>
    <property type="match status" value="1"/>
</dbReference>
<evidence type="ECO:0000256" key="9">
    <source>
        <dbReference type="RuleBase" id="RU000461"/>
    </source>
</evidence>
<dbReference type="PRINTS" id="PR00385">
    <property type="entry name" value="P450"/>
</dbReference>
<reference evidence="11" key="1">
    <citation type="submission" date="2021-06" db="EMBL/GenBank/DDBJ databases">
        <authorList>
            <person name="Kallberg Y."/>
            <person name="Tangrot J."/>
            <person name="Rosling A."/>
        </authorList>
    </citation>
    <scope>NUCLEOTIDE SEQUENCE</scope>
    <source>
        <strain evidence="11">MA453B</strain>
    </source>
</reference>
<dbReference type="GO" id="GO:0016705">
    <property type="term" value="F:oxidoreductase activity, acting on paired donors, with incorporation or reduction of molecular oxygen"/>
    <property type="evidence" value="ECO:0007669"/>
    <property type="project" value="InterPro"/>
</dbReference>
<evidence type="ECO:0000256" key="8">
    <source>
        <dbReference type="PIRSR" id="PIRSR602401-1"/>
    </source>
</evidence>
<comment type="similarity">
    <text evidence="2 9">Belongs to the cytochrome P450 family.</text>
</comment>
<dbReference type="AlphaFoldDB" id="A0A9N9CRI2"/>
<dbReference type="GO" id="GO:0020037">
    <property type="term" value="F:heme binding"/>
    <property type="evidence" value="ECO:0007669"/>
    <property type="project" value="InterPro"/>
</dbReference>
<keyword evidence="10" id="KW-0812">Transmembrane</keyword>
<dbReference type="Gene3D" id="1.10.630.10">
    <property type="entry name" value="Cytochrome P450"/>
    <property type="match status" value="1"/>
</dbReference>
<evidence type="ECO:0000256" key="10">
    <source>
        <dbReference type="SAM" id="Phobius"/>
    </source>
</evidence>
<keyword evidence="3 8" id="KW-0349">Heme</keyword>
<dbReference type="Pfam" id="PF00067">
    <property type="entry name" value="p450"/>
    <property type="match status" value="1"/>
</dbReference>
<comment type="cofactor">
    <cofactor evidence="1 8">
        <name>heme</name>
        <dbReference type="ChEBI" id="CHEBI:30413"/>
    </cofactor>
</comment>
<dbReference type="InterPro" id="IPR036396">
    <property type="entry name" value="Cyt_P450_sf"/>
</dbReference>
<keyword evidence="10" id="KW-1133">Transmembrane helix</keyword>
<dbReference type="GO" id="GO:0005506">
    <property type="term" value="F:iron ion binding"/>
    <property type="evidence" value="ECO:0007669"/>
    <property type="project" value="InterPro"/>
</dbReference>
<evidence type="ECO:0000256" key="7">
    <source>
        <dbReference type="ARBA" id="ARBA00023033"/>
    </source>
</evidence>
<dbReference type="InterPro" id="IPR001128">
    <property type="entry name" value="Cyt_P450"/>
</dbReference>
<keyword evidence="5 9" id="KW-0560">Oxidoreductase</keyword>
<dbReference type="PANTHER" id="PTHR24292:SF54">
    <property type="entry name" value="CYP9F3-RELATED"/>
    <property type="match status" value="1"/>
</dbReference>
<keyword evidence="4 8" id="KW-0479">Metal-binding</keyword>
<evidence type="ECO:0000256" key="2">
    <source>
        <dbReference type="ARBA" id="ARBA00010617"/>
    </source>
</evidence>
<gene>
    <name evidence="11" type="ORF">DERYTH_LOCUS8237</name>
</gene>
<dbReference type="PRINTS" id="PR00463">
    <property type="entry name" value="EP450I"/>
</dbReference>
<dbReference type="Proteomes" id="UP000789405">
    <property type="component" value="Unassembled WGS sequence"/>
</dbReference>
<dbReference type="InterPro" id="IPR050476">
    <property type="entry name" value="Insect_CytP450_Detox"/>
</dbReference>
<protein>
    <submittedName>
        <fullName evidence="11">12734_t:CDS:1</fullName>
    </submittedName>
</protein>
<evidence type="ECO:0000256" key="6">
    <source>
        <dbReference type="ARBA" id="ARBA00023004"/>
    </source>
</evidence>
<evidence type="ECO:0000256" key="4">
    <source>
        <dbReference type="ARBA" id="ARBA00022723"/>
    </source>
</evidence>
<evidence type="ECO:0000313" key="12">
    <source>
        <dbReference type="Proteomes" id="UP000789405"/>
    </source>
</evidence>
<accession>A0A9N9CRI2</accession>
<dbReference type="CDD" id="cd00302">
    <property type="entry name" value="cytochrome_P450"/>
    <property type="match status" value="1"/>
</dbReference>
<name>A0A9N9CRI2_9GLOM</name>
<dbReference type="PANTHER" id="PTHR24292">
    <property type="entry name" value="CYTOCHROME P450"/>
    <property type="match status" value="1"/>
</dbReference>
<feature type="binding site" description="axial binding residue" evidence="8">
    <location>
        <position position="346"/>
    </location>
    <ligand>
        <name>heme</name>
        <dbReference type="ChEBI" id="CHEBI:30413"/>
    </ligand>
    <ligandPart>
        <name>Fe</name>
        <dbReference type="ChEBI" id="CHEBI:18248"/>
    </ligandPart>
</feature>
<dbReference type="EMBL" id="CAJVPY010004202">
    <property type="protein sequence ID" value="CAG8612972.1"/>
    <property type="molecule type" value="Genomic_DNA"/>
</dbReference>
<evidence type="ECO:0000256" key="3">
    <source>
        <dbReference type="ARBA" id="ARBA00022617"/>
    </source>
</evidence>
<keyword evidence="10" id="KW-0472">Membrane</keyword>